<proteinExistence type="predicted"/>
<evidence type="ECO:0008006" key="4">
    <source>
        <dbReference type="Google" id="ProtNLM"/>
    </source>
</evidence>
<accession>A0A147HS80</accession>
<reference evidence="2 3" key="1">
    <citation type="journal article" date="2016" name="Front. Microbiol.">
        <title>Genomic Resource of Rice Seed Associated Bacteria.</title>
        <authorList>
            <person name="Midha S."/>
            <person name="Bansal K."/>
            <person name="Sharma S."/>
            <person name="Kumar N."/>
            <person name="Patil P.P."/>
            <person name="Chaudhry V."/>
            <person name="Patil P.B."/>
        </authorList>
    </citation>
    <scope>NUCLEOTIDE SEQUENCE [LARGE SCALE GENOMIC DNA]</scope>
    <source>
        <strain evidence="2 3">NS319</strain>
    </source>
</reference>
<feature type="compositionally biased region" description="Basic and acidic residues" evidence="1">
    <location>
        <begin position="146"/>
        <end position="160"/>
    </location>
</feature>
<sequence length="341" mass="36946">MSQVFAPQGALIRSVVVRPGERVRRGQILAVLSTDTSNTDGETGEQERAQIAAQNEYINAQIAASHSRMAVSSRHAKDQVAALLAEADMLDGERQLQVGQLKVVQQQLQDIEPLVKKGFISKFDADRRRQEALSIRQAISSIDRQIRDREAQTEAARSDAADASSRQAAEEAQLRASQSSLRVSRIAVDNKVGATLRAPIDGTIAAINDQAGETAQAALPVISVAPFGPVEAELLLPTRAAGLIQRGQAARLFIDAFPYQRYGAMIGVISEIGRAAVVPNEYAAPIRFTDASYRVRVRITRGLMNVPGETPKVQVGMTLTGSIVADKRTVLQWLLDPLRAH</sequence>
<dbReference type="PANTHER" id="PTHR30386:SF28">
    <property type="entry name" value="EXPORTED PROTEIN"/>
    <property type="match status" value="1"/>
</dbReference>
<comment type="caution">
    <text evidence="2">The sequence shown here is derived from an EMBL/GenBank/DDBJ whole genome shotgun (WGS) entry which is preliminary data.</text>
</comment>
<evidence type="ECO:0000313" key="2">
    <source>
        <dbReference type="EMBL" id="KTT67082.1"/>
    </source>
</evidence>
<dbReference type="InterPro" id="IPR050739">
    <property type="entry name" value="MFP"/>
</dbReference>
<dbReference type="Gene3D" id="2.40.30.170">
    <property type="match status" value="1"/>
</dbReference>
<dbReference type="Gene3D" id="2.40.50.100">
    <property type="match status" value="1"/>
</dbReference>
<dbReference type="PANTHER" id="PTHR30386">
    <property type="entry name" value="MEMBRANE FUSION SUBUNIT OF EMRAB-TOLC MULTIDRUG EFFLUX PUMP"/>
    <property type="match status" value="1"/>
</dbReference>
<organism evidence="2 3">
    <name type="scientific">Sphingomonas sanguinis</name>
    <dbReference type="NCBI Taxonomy" id="33051"/>
    <lineage>
        <taxon>Bacteria</taxon>
        <taxon>Pseudomonadati</taxon>
        <taxon>Pseudomonadota</taxon>
        <taxon>Alphaproteobacteria</taxon>
        <taxon>Sphingomonadales</taxon>
        <taxon>Sphingomonadaceae</taxon>
        <taxon>Sphingomonas</taxon>
    </lineage>
</organism>
<gene>
    <name evidence="2" type="ORF">NS319_17370</name>
</gene>
<evidence type="ECO:0000313" key="3">
    <source>
        <dbReference type="Proteomes" id="UP000072867"/>
    </source>
</evidence>
<name>A0A147HS80_9SPHN</name>
<dbReference type="Proteomes" id="UP000072867">
    <property type="component" value="Unassembled WGS sequence"/>
</dbReference>
<dbReference type="AlphaFoldDB" id="A0A147HS80"/>
<protein>
    <recommendedName>
        <fullName evidence="4">Secretion protein HlyD</fullName>
    </recommendedName>
</protein>
<dbReference type="EMBL" id="LDTD01000161">
    <property type="protein sequence ID" value="KTT67082.1"/>
    <property type="molecule type" value="Genomic_DNA"/>
</dbReference>
<dbReference type="PRINTS" id="PR01490">
    <property type="entry name" value="RTXTOXIND"/>
</dbReference>
<feature type="region of interest" description="Disordered" evidence="1">
    <location>
        <begin position="146"/>
        <end position="171"/>
    </location>
</feature>
<dbReference type="PATRIC" id="fig|33051.3.peg.1050"/>
<evidence type="ECO:0000256" key="1">
    <source>
        <dbReference type="SAM" id="MobiDB-lite"/>
    </source>
</evidence>